<reference evidence="1 2" key="1">
    <citation type="submission" date="2021-10" db="EMBL/GenBank/DDBJ databases">
        <title>Collection of gut derived symbiotic bacterial strains cultured from healthy donors.</title>
        <authorList>
            <person name="Lin H."/>
            <person name="Littmann E."/>
            <person name="Kohout C."/>
            <person name="Pamer E.G."/>
        </authorList>
    </citation>
    <scope>NUCLEOTIDE SEQUENCE [LARGE SCALE GENOMIC DNA]</scope>
    <source>
        <strain evidence="1 2">DFI.1.165</strain>
    </source>
</reference>
<accession>A0ABS8DCI0</accession>
<dbReference type="Proteomes" id="UP001299546">
    <property type="component" value="Unassembled WGS sequence"/>
</dbReference>
<evidence type="ECO:0008006" key="3">
    <source>
        <dbReference type="Google" id="ProtNLM"/>
    </source>
</evidence>
<proteinExistence type="predicted"/>
<dbReference type="RefSeq" id="WP_066732307.1">
    <property type="nucleotide sequence ID" value="NZ_JAJCIQ010000001.1"/>
</dbReference>
<dbReference type="EMBL" id="JAJCIS010000001">
    <property type="protein sequence ID" value="MCB7386122.1"/>
    <property type="molecule type" value="Genomic_DNA"/>
</dbReference>
<gene>
    <name evidence="1" type="ORF">LIZ65_02375</name>
</gene>
<name>A0ABS8DCI0_9FIRM</name>
<comment type="caution">
    <text evidence="1">The sequence shown here is derived from an EMBL/GenBank/DDBJ whole genome shotgun (WGS) entry which is preliminary data.</text>
</comment>
<keyword evidence="2" id="KW-1185">Reference proteome</keyword>
<evidence type="ECO:0000313" key="2">
    <source>
        <dbReference type="Proteomes" id="UP001299546"/>
    </source>
</evidence>
<organism evidence="1 2">
    <name type="scientific">Bariatricus massiliensis</name>
    <dbReference type="NCBI Taxonomy" id="1745713"/>
    <lineage>
        <taxon>Bacteria</taxon>
        <taxon>Bacillati</taxon>
        <taxon>Bacillota</taxon>
        <taxon>Clostridia</taxon>
        <taxon>Lachnospirales</taxon>
        <taxon>Lachnospiraceae</taxon>
        <taxon>Bariatricus</taxon>
    </lineage>
</organism>
<dbReference type="PROSITE" id="PS51257">
    <property type="entry name" value="PROKAR_LIPOPROTEIN"/>
    <property type="match status" value="1"/>
</dbReference>
<evidence type="ECO:0000313" key="1">
    <source>
        <dbReference type="EMBL" id="MCB7386122.1"/>
    </source>
</evidence>
<sequence>MKTFKYMGLAAIVLFILAFTGCEKRPSPKEYLQSEIKKVKTGKSDIYEKILEEELELEDGQAFPEELKEGYLVFLKEAYSHMKYEITKVEDKSNNQYRVIVSVEPLDLKATVQDITQEYLANMQSANLTTETKEVLALNQEELERSKYTDKLEIPVRMDWEQKKYTINEFDFSALVSAAVANKLAPYQMVEEVFDIQKYVEACLDADFKGEFDEYTRQTGLTKEEAEAQRNEGLWDSELESQLNFTEEEKGRFTEALKGFLASVSYEVGIPRKVEENHYTVEITYTPNLSLKKCMDEAMAAVTSGAITSMDALKQEYLTSMESYVNAGEYEEQAAATVNVVPGDDNRLQIVEEDLESLYSAILPVE</sequence>
<protein>
    <recommendedName>
        <fullName evidence="3">DUF5105 domain-containing protein</fullName>
    </recommendedName>
</protein>